<comment type="caution">
    <text evidence="1">The sequence shown here is derived from an EMBL/GenBank/DDBJ whole genome shotgun (WGS) entry which is preliminary data.</text>
</comment>
<sequence>MFEVPGPIRTLFDTFPLKTYPPVYSKPDEEGLVYFETKDPASLQSSAKFTLGVHGLIQIEGKMIPTDPFSLANCLILCYRHGLLLPKSDKKSSYSMMALSYEASPTDELPILVEQNEENVSIITSDEICTSLNKKYFNDSVTDLLINSFLDDLNDLWVLILLSDVAQSQGTHFEKIFDFIGKNSGNEFVKGLLVTRLLHAIPSWCSFKAKNPLLFTTNRAYAALRNKELTEVFYKSNAKALQKLYFEKMCLFERNLLQVWDFVRTRDNSEVSAILELKIAAFIFVISEFVSDDTHIGLMIKRDDFKDIVKECRSIVLDRFS</sequence>
<organism evidence="1 2">
    <name type="scientific">Candidozyma auris</name>
    <name type="common">Yeast</name>
    <name type="synonym">Candida auris</name>
    <dbReference type="NCBI Taxonomy" id="498019"/>
    <lineage>
        <taxon>Eukaryota</taxon>
        <taxon>Fungi</taxon>
        <taxon>Dikarya</taxon>
        <taxon>Ascomycota</taxon>
        <taxon>Saccharomycotina</taxon>
        <taxon>Pichiomycetes</taxon>
        <taxon>Metschnikowiaceae</taxon>
        <taxon>Candidozyma</taxon>
    </lineage>
</organism>
<dbReference type="Proteomes" id="UP000037122">
    <property type="component" value="Unassembled WGS sequence"/>
</dbReference>
<dbReference type="VEuPathDB" id="FungiDB:CJI97_005527"/>
<reference evidence="2" key="1">
    <citation type="journal article" date="2015" name="BMC Genomics">
        <title>Draft genome of a commonly misdiagnosed multidrug resistant pathogen Candida auris.</title>
        <authorList>
            <person name="Chatterjee S."/>
            <person name="Alampalli S.V."/>
            <person name="Nageshan R.K."/>
            <person name="Chettiar S.T."/>
            <person name="Joshi S."/>
            <person name="Tatu U.S."/>
        </authorList>
    </citation>
    <scope>NUCLEOTIDE SEQUENCE [LARGE SCALE GENOMIC DNA]</scope>
    <source>
        <strain evidence="2">6684</strain>
    </source>
</reference>
<evidence type="ECO:0000313" key="2">
    <source>
        <dbReference type="Proteomes" id="UP000037122"/>
    </source>
</evidence>
<dbReference type="Pfam" id="PF10806">
    <property type="entry name" value="SAM35"/>
    <property type="match status" value="1"/>
</dbReference>
<dbReference type="VEuPathDB" id="FungiDB:CJJ07_002959"/>
<dbReference type="VEuPathDB" id="FungiDB:QG37_06737"/>
<protein>
    <submittedName>
        <fullName evidence="1">Uncharacterized protein</fullName>
    </submittedName>
</protein>
<gene>
    <name evidence="1" type="ORF">QG37_06737</name>
</gene>
<evidence type="ECO:0000313" key="1">
    <source>
        <dbReference type="EMBL" id="KND96867.1"/>
    </source>
</evidence>
<accession>A0A0L0NRS8</accession>
<name>A0A0L0NRS8_CANAR</name>
<dbReference type="VEuPathDB" id="FungiDB:CJJ09_003900"/>
<dbReference type="AlphaFoldDB" id="A0A0L0NRS8"/>
<dbReference type="VEuPathDB" id="FungiDB:B9J08_005444"/>
<dbReference type="InterPro" id="IPR021211">
    <property type="entry name" value="SAM35"/>
</dbReference>
<proteinExistence type="predicted"/>
<dbReference type="VEuPathDB" id="FungiDB:CJI96_0004784"/>
<dbReference type="EMBL" id="LGST01000048">
    <property type="protein sequence ID" value="KND96867.1"/>
    <property type="molecule type" value="Genomic_DNA"/>
</dbReference>